<evidence type="ECO:0000313" key="1">
    <source>
        <dbReference type="EMBL" id="GAP44268.1"/>
    </source>
</evidence>
<organism evidence="1">
    <name type="scientific">Lentimicrobium saccharophilum</name>
    <dbReference type="NCBI Taxonomy" id="1678841"/>
    <lineage>
        <taxon>Bacteria</taxon>
        <taxon>Pseudomonadati</taxon>
        <taxon>Bacteroidota</taxon>
        <taxon>Bacteroidia</taxon>
        <taxon>Bacteroidales</taxon>
        <taxon>Lentimicrobiaceae</taxon>
        <taxon>Lentimicrobium</taxon>
    </lineage>
</organism>
<keyword evidence="2" id="KW-1185">Reference proteome</keyword>
<evidence type="ECO:0000313" key="2">
    <source>
        <dbReference type="Proteomes" id="UP000053091"/>
    </source>
</evidence>
<accession>A0A0S7BTR7</accession>
<dbReference type="EMBL" id="DF968183">
    <property type="protein sequence ID" value="GAP44268.1"/>
    <property type="molecule type" value="Genomic_DNA"/>
</dbReference>
<dbReference type="Proteomes" id="UP000053091">
    <property type="component" value="Unassembled WGS sequence"/>
</dbReference>
<name>A0A0S7BTR7_9BACT</name>
<sequence>MKRLTKHLLVLFLFGELYFPLFSQVNFPLNLQLADSLGFYGIGYDTSYFESTHAFHTQSYITAIHWMDSIIEQSHQTPGIPDYQEAFKNFNVFPVPAKNQLTLYCQLNKGGTARVCIFNMIGQLVKTVNLGYQQPGEHHFELNIADYKLGVFKTSNDISKSSLAS</sequence>
<reference evidence="1" key="1">
    <citation type="journal article" date="2015" name="Genome Announc.">
        <title>Draft Genome Sequence of Bacteroidales Strain TBC1, a Novel Isolate from a Methanogenic Wastewater Treatment System.</title>
        <authorList>
            <person name="Tourlousse D.M."/>
            <person name="Matsuura N."/>
            <person name="Sun L."/>
            <person name="Toyonaga M."/>
            <person name="Kuroda K."/>
            <person name="Ohashi A."/>
            <person name="Cruz R."/>
            <person name="Yamaguchi T."/>
            <person name="Sekiguchi Y."/>
        </authorList>
    </citation>
    <scope>NUCLEOTIDE SEQUENCE [LARGE SCALE GENOMIC DNA]</scope>
    <source>
        <strain evidence="1">TBC1</strain>
    </source>
</reference>
<protein>
    <recommendedName>
        <fullName evidence="3">Protein containing Por secretion system C-terminal sorting domain</fullName>
    </recommendedName>
</protein>
<proteinExistence type="predicted"/>
<dbReference type="STRING" id="1678841.TBC1_1269"/>
<dbReference type="AlphaFoldDB" id="A0A0S7BTR7"/>
<gene>
    <name evidence="1" type="ORF">TBC1_1269</name>
</gene>
<evidence type="ECO:0008006" key="3">
    <source>
        <dbReference type="Google" id="ProtNLM"/>
    </source>
</evidence>